<evidence type="ECO:0000313" key="3">
    <source>
        <dbReference type="Proteomes" id="UP000184330"/>
    </source>
</evidence>
<organism evidence="2 3">
    <name type="scientific">Phialocephala subalpina</name>
    <dbReference type="NCBI Taxonomy" id="576137"/>
    <lineage>
        <taxon>Eukaryota</taxon>
        <taxon>Fungi</taxon>
        <taxon>Dikarya</taxon>
        <taxon>Ascomycota</taxon>
        <taxon>Pezizomycotina</taxon>
        <taxon>Leotiomycetes</taxon>
        <taxon>Helotiales</taxon>
        <taxon>Mollisiaceae</taxon>
        <taxon>Phialocephala</taxon>
        <taxon>Phialocephala fortinii species complex</taxon>
    </lineage>
</organism>
<dbReference type="STRING" id="576137.A0A1L7WGE0"/>
<dbReference type="Proteomes" id="UP000184330">
    <property type="component" value="Unassembled WGS sequence"/>
</dbReference>
<gene>
    <name evidence="2" type="ORF">PAC_01694</name>
</gene>
<dbReference type="InterPro" id="IPR046346">
    <property type="entry name" value="Aminoacid_DH-like_N_sf"/>
</dbReference>
<dbReference type="InterPro" id="IPR013708">
    <property type="entry name" value="Shikimate_DH-bd_N"/>
</dbReference>
<dbReference type="GO" id="GO:0019632">
    <property type="term" value="P:shikimate metabolic process"/>
    <property type="evidence" value="ECO:0007669"/>
    <property type="project" value="TreeGrafter"/>
</dbReference>
<accession>A0A1L7WGE0</accession>
<dbReference type="Pfam" id="PF08501">
    <property type="entry name" value="Shikimate_dh_N"/>
    <property type="match status" value="1"/>
</dbReference>
<protein>
    <submittedName>
        <fullName evidence="2">Related to ARO1-arom pentafunctional enzyme</fullName>
    </submittedName>
</protein>
<dbReference type="PANTHER" id="PTHR21089">
    <property type="entry name" value="SHIKIMATE DEHYDROGENASE"/>
    <property type="match status" value="1"/>
</dbReference>
<proteinExistence type="predicted"/>
<keyword evidence="3" id="KW-1185">Reference proteome</keyword>
<evidence type="ECO:0000313" key="2">
    <source>
        <dbReference type="EMBL" id="CZR51817.1"/>
    </source>
</evidence>
<dbReference type="SUPFAM" id="SSF53223">
    <property type="entry name" value="Aminoacid dehydrogenase-like, N-terminal domain"/>
    <property type="match status" value="1"/>
</dbReference>
<dbReference type="AlphaFoldDB" id="A0A1L7WGE0"/>
<dbReference type="InterPro" id="IPR022893">
    <property type="entry name" value="Shikimate_DH_fam"/>
</dbReference>
<feature type="domain" description="Shikimate dehydrogenase substrate binding N-terminal" evidence="1">
    <location>
        <begin position="23"/>
        <end position="103"/>
    </location>
</feature>
<dbReference type="Gene3D" id="3.40.50.10860">
    <property type="entry name" value="Leucine Dehydrogenase, chain A, domain 1"/>
    <property type="match status" value="1"/>
</dbReference>
<dbReference type="GO" id="GO:0009423">
    <property type="term" value="P:chorismate biosynthetic process"/>
    <property type="evidence" value="ECO:0007669"/>
    <property type="project" value="TreeGrafter"/>
</dbReference>
<dbReference type="CDD" id="cd01065">
    <property type="entry name" value="NAD_bind_Shikimate_DH"/>
    <property type="match status" value="1"/>
</dbReference>
<dbReference type="PANTHER" id="PTHR21089:SF1">
    <property type="entry name" value="BIFUNCTIONAL 3-DEHYDROQUINATE DEHYDRATASE_SHIKIMATE DEHYDROGENASE, CHLOROPLASTIC"/>
    <property type="match status" value="1"/>
</dbReference>
<dbReference type="EMBL" id="FJOG01000002">
    <property type="protein sequence ID" value="CZR51817.1"/>
    <property type="molecule type" value="Genomic_DNA"/>
</dbReference>
<name>A0A1L7WGE0_9HELO</name>
<sequence>MGSNGTTTPSLPDTSHLDGVNYLFGHPIAHSLSPLLHQTVYDNLGLKRSQIPLDSTDIPHFLSLTKDPKFFGASVTMPHKVAIIPHLDEIMQEGKDIGACNTIFLKQDQNGTRHLVGTNTDCFGVRDAFLQNLPAGKDKDLYRGHPGLVIGGGGACRSAVYALQKWLGCNPIYIVNRDISEVTAVLTDCKKAGFGDSLLHVQTGAQASLLAAPGAIVACIPNFPPKTPEEIEARKVIEVFLRKEEKGAILEMCYHPTPWTEIAEISKKEGWQVILGTEAMIYQGLEQDRHWTGKGLEELPSKEVHAAIAQALAARH</sequence>
<dbReference type="Gene3D" id="3.40.50.720">
    <property type="entry name" value="NAD(P)-binding Rossmann-like Domain"/>
    <property type="match status" value="1"/>
</dbReference>
<dbReference type="SUPFAM" id="SSF51735">
    <property type="entry name" value="NAD(P)-binding Rossmann-fold domains"/>
    <property type="match status" value="1"/>
</dbReference>
<dbReference type="OrthoDB" id="204377at2759"/>
<evidence type="ECO:0000259" key="1">
    <source>
        <dbReference type="Pfam" id="PF08501"/>
    </source>
</evidence>
<reference evidence="2 3" key="1">
    <citation type="submission" date="2016-03" db="EMBL/GenBank/DDBJ databases">
        <authorList>
            <person name="Ploux O."/>
        </authorList>
    </citation>
    <scope>NUCLEOTIDE SEQUENCE [LARGE SCALE GENOMIC DNA]</scope>
    <source>
        <strain evidence="2 3">UAMH 11012</strain>
    </source>
</reference>
<dbReference type="InterPro" id="IPR036291">
    <property type="entry name" value="NAD(P)-bd_dom_sf"/>
</dbReference>
<dbReference type="GO" id="GO:0004764">
    <property type="term" value="F:shikimate 3-dehydrogenase (NADP+) activity"/>
    <property type="evidence" value="ECO:0007669"/>
    <property type="project" value="InterPro"/>
</dbReference>